<evidence type="ECO:0000313" key="10">
    <source>
        <dbReference type="Proteomes" id="UP000515158"/>
    </source>
</evidence>
<evidence type="ECO:0000259" key="9">
    <source>
        <dbReference type="Pfam" id="PF16134"/>
    </source>
</evidence>
<feature type="compositionally biased region" description="Low complexity" evidence="6">
    <location>
        <begin position="1450"/>
        <end position="1459"/>
    </location>
</feature>
<dbReference type="GO" id="GO:0006406">
    <property type="term" value="P:mRNA export from nucleus"/>
    <property type="evidence" value="ECO:0007669"/>
    <property type="project" value="InterPro"/>
</dbReference>
<comment type="similarity">
    <text evidence="2">Belongs to the THOC2 family.</text>
</comment>
<gene>
    <name evidence="11" type="primary">LOC117646795</name>
</gene>
<feature type="domain" description="THO complex subunit 2 N-terminal" evidence="9">
    <location>
        <begin position="66"/>
        <end position="454"/>
    </location>
</feature>
<feature type="compositionally biased region" description="Basic and acidic residues" evidence="6">
    <location>
        <begin position="1336"/>
        <end position="1449"/>
    </location>
</feature>
<dbReference type="Pfam" id="PF11262">
    <property type="entry name" value="Tho2"/>
    <property type="match status" value="1"/>
</dbReference>
<feature type="domain" description="THO complex subunit 2 N-terminal" evidence="9">
    <location>
        <begin position="476"/>
        <end position="621"/>
    </location>
</feature>
<dbReference type="FunCoup" id="A0A6P8Z2K2">
    <property type="interactions" value="2111"/>
</dbReference>
<keyword evidence="4" id="KW-0539">Nucleus</keyword>
<dbReference type="RefSeq" id="XP_034243901.1">
    <property type="nucleotide sequence ID" value="XM_034388010.1"/>
</dbReference>
<dbReference type="Pfam" id="PF11732">
    <property type="entry name" value="Thoc2"/>
    <property type="match status" value="1"/>
</dbReference>
<comment type="subunit">
    <text evidence="5">Component of the THO subcomplex, which is composed of THOC1, THOC2, THOC3, THOC5, THOC6 and THOC7. The THO subcomplex interacts with DDX39B to form the THO-DDX39B complex which multimerizes into a 28-subunit tetrameric assembly. Component of the transcription/export (TREX) complex at least composed of ALYREF/THOC4, DDX39B, SARNP/CIP29, CHTOP and the THO subcomplex; in the complex interacts with THOC1, THOC3, THOC5, THOC7 and DDX39B. TREX seems to have a dynamic structure involving ATP-dependent remodeling. Interacts with POLDIP3 and ZC3H11A.</text>
</comment>
<evidence type="ECO:0000256" key="2">
    <source>
        <dbReference type="ARBA" id="ARBA00007857"/>
    </source>
</evidence>
<dbReference type="GO" id="GO:0006397">
    <property type="term" value="P:mRNA processing"/>
    <property type="evidence" value="ECO:0007669"/>
    <property type="project" value="InterPro"/>
</dbReference>
<evidence type="ECO:0000256" key="1">
    <source>
        <dbReference type="ARBA" id="ARBA00004123"/>
    </source>
</evidence>
<feature type="compositionally biased region" description="Basic and acidic residues" evidence="6">
    <location>
        <begin position="1579"/>
        <end position="1612"/>
    </location>
</feature>
<feature type="domain" description="THO complex subunitTHOC2 C-terminal" evidence="7">
    <location>
        <begin position="933"/>
        <end position="1235"/>
    </location>
</feature>
<dbReference type="Proteomes" id="UP000515158">
    <property type="component" value="Unplaced"/>
</dbReference>
<dbReference type="Pfam" id="PF16134">
    <property type="entry name" value="THOC2_N"/>
    <property type="match status" value="2"/>
</dbReference>
<dbReference type="InterPro" id="IPR032302">
    <property type="entry name" value="THOC2_N"/>
</dbReference>
<feature type="compositionally biased region" description="Gly residues" evidence="6">
    <location>
        <begin position="1269"/>
        <end position="1284"/>
    </location>
</feature>
<feature type="compositionally biased region" description="Basic and acidic residues" evidence="6">
    <location>
        <begin position="1297"/>
        <end position="1311"/>
    </location>
</feature>
<organism evidence="11">
    <name type="scientific">Thrips palmi</name>
    <name type="common">Melon thrips</name>
    <dbReference type="NCBI Taxonomy" id="161013"/>
    <lineage>
        <taxon>Eukaryota</taxon>
        <taxon>Metazoa</taxon>
        <taxon>Ecdysozoa</taxon>
        <taxon>Arthropoda</taxon>
        <taxon>Hexapoda</taxon>
        <taxon>Insecta</taxon>
        <taxon>Pterygota</taxon>
        <taxon>Neoptera</taxon>
        <taxon>Paraneoptera</taxon>
        <taxon>Thysanoptera</taxon>
        <taxon>Terebrantia</taxon>
        <taxon>Thripoidea</taxon>
        <taxon>Thripidae</taxon>
        <taxon>Thrips</taxon>
    </lineage>
</organism>
<evidence type="ECO:0000256" key="5">
    <source>
        <dbReference type="ARBA" id="ARBA00047033"/>
    </source>
</evidence>
<dbReference type="GeneID" id="117646795"/>
<comment type="subcellular location">
    <subcellularLocation>
        <location evidence="1">Nucleus</location>
    </subcellularLocation>
</comment>
<evidence type="ECO:0000256" key="4">
    <source>
        <dbReference type="ARBA" id="ARBA00023242"/>
    </source>
</evidence>
<sequence>MANMEAIQGSMSTKRVGSAPGVPWARRRKLTFFSYMRRQQRLQRSGLFKLKRRSPNIKMAESKMSAEIWKSWDRNGKTEFLSKCAAVLESSDESPVFATGKHTSDLTRWTYELLTAALSGQVRKESALAGLEELSALHPDLPSLILDVFCILDAETCSSEVSEERLRFHFLLKESEKFLSDRLLKERGEIDTLQEVGTLKTKAFYTKFIKVKTKLYYKQRKFNLFREENEGYAKLIVELNQGLSGDPAVTLESIKSLIGCFNLDPNRVLDVMLESFECNPREHKYFVPLVKSYMPDSKILSDVLGFKFSLYQGPGAEKTPKSLYILTALMLQYKLITLEDLLVWLVPDDAAIFKDWETEMQDAREQIRKMNVVSVKDKDDKKDEPVEEKETPAEKYEGNQKFGLCEALMNLGAWSVIKDLCKKFPDHYLMEQPTISRAMCNLLHVIIDPLYKTECSLGPKIKGKPVPKPEIILATPQVFTFEELKDNVVSMFQLLGPYIYVDPVLLAKLIRICKSALSKLDLDGKKTLPTDAPMYYEVMTLLDESILPALSFMDGNCCIAEDIWNVLKLYPYTHRYLMYGRWKNDSYQYHAKLMVRRADAHKKIKSIMKRVSKENIKQIGRLIGKMTHSAPGFIFDYMLLQIQLYDNLIGPVVDSLKYLTSLSYDVLAYCLVECLTQADKERDRVKHDGTSISMWLQSLSSFCGAIFKKYNIELSGLLQYVANQLKSQRSLDLLILKEIVQKMAGIEAAEEMTAEQLDAMAGGEMLKAEAAYYSQVRNTKKSSTRLREALADQNLAVALCLLMAQQRYNVVYHETENSHLKLVGRLYDQAQDTLVQFGTFLGLTMSVEEYVNRLPPIDSLLSTYHIHTDVAFFLARPMFNHAINNKYEILRKSDPNGKKLTVVQKQQKYVEAAAAVMGPIVESVKPLHPLKIWEDVSPQFLITFWSLTMYDLHVPVEAYNKEIAKMKQLAVQALESKDMPSSKSKKEHERYIALQEKIQDEKKKQQEHVDRVLARLRHEKEAWFLSRSAKAAKNETITQFLQLCLFPRCIFTMPDAMYCAKFVHTIHSLKTANFSTLLCYDRLFCDITYSVTSCTENEANRYGRFLNSMLETVMRWHSDKAIFEKECANYPGFVTKYRVSNQFSEACNLVGYENYRHVCHKWHYKITKAMVVCLDSKDYVQIRNSLIILRNILPHFPVLIKLGHIIQKKLEKICEEEKSQRQDLFALAMSYIGLLKAKSSQMIPESSFHQVGDKQQRMDAAAASASKPSGGGGGGGSGGGGVGTPAGSADTKSINGDSKDKTTSAVREKRPILAPTPTKGPSQQNASSDSDLTARTIKDEKKKERDSHSHSREQHRERDRDREIEPKEKLMKKEKVKDREEEKWEDEWREKRKDERHREERFMDSEERHMYSERDRDRDRGRDREREREREKEKDRDNSHYSVADDRELSSVSNSSAGSAHRRSQEPIDADRDVKRRKTDASSSSKSDRKVAAQLDYLDEVTGAIGKERRERSSRTKKVAPDPDEKELRKERKLGRKRQDRVMEEPTMELKRRKDESSKLGHQNGDQVESHRDKHRFSREKSPYSRERSHERLEHVESREKHSRRTVDSKRR</sequence>
<proteinExistence type="inferred from homology"/>
<dbReference type="GO" id="GO:0000445">
    <property type="term" value="C:THO complex part of transcription export complex"/>
    <property type="evidence" value="ECO:0007669"/>
    <property type="project" value="TreeGrafter"/>
</dbReference>
<protein>
    <recommendedName>
        <fullName evidence="3">THO complex subunit 2</fullName>
    </recommendedName>
</protein>
<feature type="region of interest" description="Disordered" evidence="6">
    <location>
        <begin position="1"/>
        <end position="20"/>
    </location>
</feature>
<accession>A0A6P8Z2K2</accession>
<feature type="compositionally biased region" description="Basic and acidic residues" evidence="6">
    <location>
        <begin position="1463"/>
        <end position="1474"/>
    </location>
</feature>
<reference evidence="11" key="1">
    <citation type="submission" date="2025-08" db="UniProtKB">
        <authorList>
            <consortium name="RefSeq"/>
        </authorList>
    </citation>
    <scope>IDENTIFICATION</scope>
    <source>
        <tissue evidence="11">Total insect</tissue>
    </source>
</reference>
<dbReference type="PANTHER" id="PTHR21597:SF0">
    <property type="entry name" value="THO COMPLEX SUBUNIT 2"/>
    <property type="match status" value="1"/>
</dbReference>
<keyword evidence="10" id="KW-1185">Reference proteome</keyword>
<dbReference type="KEGG" id="tpal:117646795"/>
<feature type="compositionally biased region" description="Basic and acidic residues" evidence="6">
    <location>
        <begin position="1506"/>
        <end position="1530"/>
    </location>
</feature>
<dbReference type="PANTHER" id="PTHR21597">
    <property type="entry name" value="THO2 PROTEIN"/>
    <property type="match status" value="1"/>
</dbReference>
<evidence type="ECO:0000256" key="6">
    <source>
        <dbReference type="SAM" id="MobiDB-lite"/>
    </source>
</evidence>
<dbReference type="InterPro" id="IPR040007">
    <property type="entry name" value="Tho2"/>
</dbReference>
<dbReference type="InterPro" id="IPR021726">
    <property type="entry name" value="THO_THOC2_N"/>
</dbReference>
<feature type="domain" description="THO complex subunitTHOC2 N-terminal" evidence="8">
    <location>
        <begin position="623"/>
        <end position="700"/>
    </location>
</feature>
<evidence type="ECO:0000256" key="3">
    <source>
        <dbReference type="ARBA" id="ARBA00019596"/>
    </source>
</evidence>
<evidence type="ECO:0000313" key="11">
    <source>
        <dbReference type="RefSeq" id="XP_034243901.1"/>
    </source>
</evidence>
<dbReference type="InParanoid" id="A0A6P8Z2K2"/>
<name>A0A6P8Z2K2_THRPL</name>
<evidence type="ECO:0000259" key="8">
    <source>
        <dbReference type="Pfam" id="PF11732"/>
    </source>
</evidence>
<feature type="compositionally biased region" description="Basic and acidic residues" evidence="6">
    <location>
        <begin position="1540"/>
        <end position="1559"/>
    </location>
</feature>
<dbReference type="GO" id="GO:0003729">
    <property type="term" value="F:mRNA binding"/>
    <property type="evidence" value="ECO:0007669"/>
    <property type="project" value="TreeGrafter"/>
</dbReference>
<evidence type="ECO:0000259" key="7">
    <source>
        <dbReference type="Pfam" id="PF11262"/>
    </source>
</evidence>
<feature type="compositionally biased region" description="Polar residues" evidence="6">
    <location>
        <begin position="1319"/>
        <end position="1333"/>
    </location>
</feature>
<dbReference type="OrthoDB" id="29024at2759"/>
<feature type="region of interest" description="Disordered" evidence="6">
    <location>
        <begin position="1246"/>
        <end position="1612"/>
    </location>
</feature>
<dbReference type="InterPro" id="IPR021418">
    <property type="entry name" value="THO_THOC2_C"/>
</dbReference>
<dbReference type="CTD" id="326153"/>